<protein>
    <recommendedName>
        <fullName evidence="1">CARDB domain-containing protein</fullName>
    </recommendedName>
</protein>
<evidence type="ECO:0000313" key="2">
    <source>
        <dbReference type="EMBL" id="KPQ42550.1"/>
    </source>
</evidence>
<feature type="domain" description="CARDB" evidence="1">
    <location>
        <begin position="124"/>
        <end position="217"/>
    </location>
</feature>
<comment type="caution">
    <text evidence="2">The sequence shown here is derived from an EMBL/GenBank/DDBJ whole genome shotgun (WGS) entry which is preliminary data.</text>
</comment>
<dbReference type="Pfam" id="PF07705">
    <property type="entry name" value="CARDB"/>
    <property type="match status" value="1"/>
</dbReference>
<name>A0A0P8DXV4_9EURY</name>
<dbReference type="AlphaFoldDB" id="A0A0P8DXV4"/>
<gene>
    <name evidence="2" type="ORF">MPEBLZ_02896</name>
</gene>
<sequence>MLFNKRVTDNQKNTSIVNASGYVALADMPGSIGKVVDINTTAAFTSATISIPYNESDLRGASENDLKMYYINESDHSIKFLDVQGVDTANNIVWGRTNHFSTYGIVSYSSYMGTWNSGSNPTVPEYTYGDKINIKAVVYNTGDAAFSSNFDVYFYEGDPDAGGNYIGSATITDGISKGGGKTAILYGYAVKSSAVDIYVKIDPQNSITEKSESNNKAYSTLSIGPQNFDSDSDGLTDAEETGGMQVLYPYRAVYTDPYNPDTDGDGLTDREEMGTIAYYSNGMPYYSIMSYADMADSDNDGLDDFEELRQTQTIYVADTLAKARNFLKAVYEGTDSSPYLTAVVTTTNP</sequence>
<dbReference type="EMBL" id="LKCM01000223">
    <property type="protein sequence ID" value="KPQ42550.1"/>
    <property type="molecule type" value="Genomic_DNA"/>
</dbReference>
<dbReference type="InterPro" id="IPR011635">
    <property type="entry name" value="CARDB"/>
</dbReference>
<dbReference type="InterPro" id="IPR013783">
    <property type="entry name" value="Ig-like_fold"/>
</dbReference>
<organism evidence="2 3">
    <name type="scientific">Candidatus Methanoperedens nitratireducens</name>
    <dbReference type="NCBI Taxonomy" id="1392998"/>
    <lineage>
        <taxon>Archaea</taxon>
        <taxon>Methanobacteriati</taxon>
        <taxon>Methanobacteriota</taxon>
        <taxon>Stenosarchaea group</taxon>
        <taxon>Methanomicrobia</taxon>
        <taxon>Methanosarcinales</taxon>
        <taxon>ANME-2 cluster</taxon>
        <taxon>Candidatus Methanoperedentaceae</taxon>
        <taxon>Candidatus Methanoperedens</taxon>
    </lineage>
</organism>
<dbReference type="Proteomes" id="UP000050360">
    <property type="component" value="Unassembled WGS sequence"/>
</dbReference>
<evidence type="ECO:0000313" key="3">
    <source>
        <dbReference type="Proteomes" id="UP000050360"/>
    </source>
</evidence>
<proteinExistence type="predicted"/>
<evidence type="ECO:0000259" key="1">
    <source>
        <dbReference type="Pfam" id="PF07705"/>
    </source>
</evidence>
<reference evidence="2 3" key="1">
    <citation type="submission" date="2015-09" db="EMBL/GenBank/DDBJ databases">
        <title>A metagenomics-based metabolic model of nitrate-dependent anaerobic oxidation of methane by Methanoperedens-like archaea.</title>
        <authorList>
            <person name="Arshad A."/>
            <person name="Speth D.R."/>
            <person name="De Graaf R.M."/>
            <person name="Op Den Camp H.J."/>
            <person name="Jetten M.S."/>
            <person name="Welte C.U."/>
        </authorList>
    </citation>
    <scope>NUCLEOTIDE SEQUENCE [LARGE SCALE GENOMIC DNA]</scope>
</reference>
<dbReference type="Gene3D" id="2.60.40.10">
    <property type="entry name" value="Immunoglobulins"/>
    <property type="match status" value="1"/>
</dbReference>
<accession>A0A0P8DXV4</accession>